<evidence type="ECO:0000313" key="1">
    <source>
        <dbReference type="EMBL" id="KAA6439010.1"/>
    </source>
</evidence>
<proteinExistence type="predicted"/>
<keyword evidence="2" id="KW-1185">Reference proteome</keyword>
<reference evidence="1 2" key="1">
    <citation type="submission" date="2019-05" db="EMBL/GenBank/DDBJ databases">
        <authorList>
            <person name="Qu J.-H."/>
        </authorList>
    </citation>
    <scope>NUCLEOTIDE SEQUENCE [LARGE SCALE GENOMIC DNA]</scope>
    <source>
        <strain evidence="1 2">NS28</strain>
    </source>
</reference>
<organism evidence="1 2">
    <name type="scientific">Dyadobacter flavalbus</name>
    <dbReference type="NCBI Taxonomy" id="2579942"/>
    <lineage>
        <taxon>Bacteria</taxon>
        <taxon>Pseudomonadati</taxon>
        <taxon>Bacteroidota</taxon>
        <taxon>Cytophagia</taxon>
        <taxon>Cytophagales</taxon>
        <taxon>Spirosomataceae</taxon>
        <taxon>Dyadobacter</taxon>
    </lineage>
</organism>
<sequence>MTVRNTPNKFSDEEMQLIEQHQKRSDALTEKHEAEILNSEKNNESEEFKSKMLLRHASELINLSHEFLNLWIDLVEKQKKPE</sequence>
<dbReference type="RefSeq" id="WP_139012268.1">
    <property type="nucleotide sequence ID" value="NZ_VBSN01000038.1"/>
</dbReference>
<dbReference type="Proteomes" id="UP000323994">
    <property type="component" value="Unassembled WGS sequence"/>
</dbReference>
<dbReference type="AlphaFoldDB" id="A0A5M8QVC3"/>
<evidence type="ECO:0000313" key="2">
    <source>
        <dbReference type="Proteomes" id="UP000323994"/>
    </source>
</evidence>
<gene>
    <name evidence="1" type="ORF">FEM33_12020</name>
</gene>
<comment type="caution">
    <text evidence="1">The sequence shown here is derived from an EMBL/GenBank/DDBJ whole genome shotgun (WGS) entry which is preliminary data.</text>
</comment>
<protein>
    <submittedName>
        <fullName evidence="1">Uncharacterized protein</fullName>
    </submittedName>
</protein>
<dbReference type="EMBL" id="VBSN01000038">
    <property type="protein sequence ID" value="KAA6439010.1"/>
    <property type="molecule type" value="Genomic_DNA"/>
</dbReference>
<dbReference type="OrthoDB" id="9852647at2"/>
<name>A0A5M8QVC3_9BACT</name>
<accession>A0A5M8QVC3</accession>